<dbReference type="Gene3D" id="3.30.1330.70">
    <property type="entry name" value="Holliday junction resolvase RusA"/>
    <property type="match status" value="1"/>
</dbReference>
<keyword evidence="2" id="KW-1185">Reference proteome</keyword>
<dbReference type="Proteomes" id="UP000612680">
    <property type="component" value="Chromosome"/>
</dbReference>
<accession>A0ABX7I3E0</accession>
<protein>
    <submittedName>
        <fullName evidence="1">RusA family crossover junction endodeoxyribonuclease</fullName>
    </submittedName>
</protein>
<gene>
    <name evidence="1" type="ORF">HWI92_01920</name>
</gene>
<dbReference type="RefSeq" id="WP_204660524.1">
    <property type="nucleotide sequence ID" value="NZ_CP056775.1"/>
</dbReference>
<proteinExistence type="predicted"/>
<name>A0ABX7I3E0_9BACT</name>
<dbReference type="Pfam" id="PF05866">
    <property type="entry name" value="RusA"/>
    <property type="match status" value="1"/>
</dbReference>
<evidence type="ECO:0000313" key="1">
    <source>
        <dbReference type="EMBL" id="QRQ99762.1"/>
    </source>
</evidence>
<dbReference type="EMBL" id="CP056775">
    <property type="protein sequence ID" value="QRQ99762.1"/>
    <property type="molecule type" value="Genomic_DNA"/>
</dbReference>
<dbReference type="SUPFAM" id="SSF103084">
    <property type="entry name" value="Holliday junction resolvase RusA"/>
    <property type="match status" value="1"/>
</dbReference>
<reference evidence="1 2" key="1">
    <citation type="submission" date="2020-06" db="EMBL/GenBank/DDBJ databases">
        <title>Dyadobacter sandarakinus sp. nov., isolated from the soil of the Arctic Yellow River Station.</title>
        <authorList>
            <person name="Zhang Y."/>
            <person name="Peng F."/>
        </authorList>
    </citation>
    <scope>NUCLEOTIDE SEQUENCE [LARGE SCALE GENOMIC DNA]</scope>
    <source>
        <strain evidence="1 2">Q3-56</strain>
    </source>
</reference>
<dbReference type="InterPro" id="IPR008822">
    <property type="entry name" value="Endonuclease_RusA-like"/>
</dbReference>
<evidence type="ECO:0000313" key="2">
    <source>
        <dbReference type="Proteomes" id="UP000612680"/>
    </source>
</evidence>
<organism evidence="1 2">
    <name type="scientific">Dyadobacter sandarakinus</name>
    <dbReference type="NCBI Taxonomy" id="2747268"/>
    <lineage>
        <taxon>Bacteria</taxon>
        <taxon>Pseudomonadati</taxon>
        <taxon>Bacteroidota</taxon>
        <taxon>Cytophagia</taxon>
        <taxon>Cytophagales</taxon>
        <taxon>Spirosomataceae</taxon>
        <taxon>Dyadobacter</taxon>
    </lineage>
</organism>
<sequence>MTERQTILGTPPSKSNSYRIVSVFSKKMGKIHSTLAKTPALLKYEKDFFIQCNQYRNAMIDEYFELYADVFYPNQRSDLDNSAKALLDCLQTVNAIKNDNKCTKLVLNKYVDKDRPRIEFQIIPSMKQ</sequence>
<dbReference type="InterPro" id="IPR036614">
    <property type="entry name" value="RusA-like_sf"/>
</dbReference>